<evidence type="ECO:0008006" key="6">
    <source>
        <dbReference type="Google" id="ProtNLM"/>
    </source>
</evidence>
<sequence>MPDGNSRIQVLTINSSPNPICLINIYMPSAQSSGDNQYKDTLDQISEIMDKYKELYQIILCGDMNASLHRDNRKRDKIFEEFKNINNLHIPDSYPIKPTFFHHNGKYTSQIDYFLFNEKCLQQIKPAVKIASRHPTNTSDHTLVTVNFVMNVKRCTLRPTKIYTRPNWKKCDKSVYKSTIENSLGKTSGQNNIPNNVESRIQKLASALHKAGMKSIPNYRKLKTLKSVGKGIWNSKLSQATTEAKSAHKIWKDKTIKNQDAVLEKQNLKNKKRRLRQLQRQAHASKKEKFITEIIQASENDSKTFHKLIKQQRSNHPLNTAILYIGNTKYEGENILDAWSIHFEKLGLLLELVVLDAEKAFDTLSHEIMLNKLFHDRIEGDMWILLRNIYQDLSLNVKRNNETSESINILQGVRQGAKLSSLLYKRYNNTILNAISTSNLGAKLGNIHVGSPTCADDIALLGEQSDIQAMLDIIEFHTKRDMLCNESEETLEHFLLHCLSLSDVRQRYMDKLFKLLREIERGGTTNVINNELLLKIILDCSALDIMSNQPIDKLLDIERKAQDLCYQLHMKRTQLLCDIK</sequence>
<evidence type="ECO:0000259" key="3">
    <source>
        <dbReference type="Pfam" id="PF14529"/>
    </source>
</evidence>
<dbReference type="GO" id="GO:0003824">
    <property type="term" value="F:catalytic activity"/>
    <property type="evidence" value="ECO:0007669"/>
    <property type="project" value="InterPro"/>
</dbReference>
<evidence type="ECO:0000259" key="2">
    <source>
        <dbReference type="Pfam" id="PF00078"/>
    </source>
</evidence>
<name>A0A6J8AWC7_MYTCO</name>
<dbReference type="Pfam" id="PF00078">
    <property type="entry name" value="RVT_1"/>
    <property type="match status" value="1"/>
</dbReference>
<dbReference type="AlphaFoldDB" id="A0A6J8AWC7"/>
<dbReference type="EMBL" id="CACVKT020002011">
    <property type="protein sequence ID" value="CAC5374503.1"/>
    <property type="molecule type" value="Genomic_DNA"/>
</dbReference>
<dbReference type="Pfam" id="PF14529">
    <property type="entry name" value="Exo_endo_phos_2"/>
    <property type="match status" value="1"/>
</dbReference>
<keyword evidence="5" id="KW-1185">Reference proteome</keyword>
<dbReference type="PANTHER" id="PTHR19446">
    <property type="entry name" value="REVERSE TRANSCRIPTASES"/>
    <property type="match status" value="1"/>
</dbReference>
<gene>
    <name evidence="4" type="ORF">MCOR_11867</name>
</gene>
<dbReference type="Gene3D" id="3.60.10.10">
    <property type="entry name" value="Endonuclease/exonuclease/phosphatase"/>
    <property type="match status" value="1"/>
</dbReference>
<dbReference type="InterPro" id="IPR036691">
    <property type="entry name" value="Endo/exonu/phosph_ase_sf"/>
</dbReference>
<accession>A0A6J8AWC7</accession>
<proteinExistence type="predicted"/>
<evidence type="ECO:0000313" key="5">
    <source>
        <dbReference type="Proteomes" id="UP000507470"/>
    </source>
</evidence>
<dbReference type="OrthoDB" id="6192478at2759"/>
<dbReference type="InterPro" id="IPR000477">
    <property type="entry name" value="RT_dom"/>
</dbReference>
<dbReference type="SUPFAM" id="SSF56219">
    <property type="entry name" value="DNase I-like"/>
    <property type="match status" value="1"/>
</dbReference>
<feature type="domain" description="Reverse transcriptase" evidence="2">
    <location>
        <begin position="344"/>
        <end position="473"/>
    </location>
</feature>
<feature type="domain" description="Endonuclease/exonuclease/phosphatase" evidence="3">
    <location>
        <begin position="20"/>
        <end position="144"/>
    </location>
</feature>
<feature type="coiled-coil region" evidence="1">
    <location>
        <begin position="258"/>
        <end position="288"/>
    </location>
</feature>
<organism evidence="4 5">
    <name type="scientific">Mytilus coruscus</name>
    <name type="common">Sea mussel</name>
    <dbReference type="NCBI Taxonomy" id="42192"/>
    <lineage>
        <taxon>Eukaryota</taxon>
        <taxon>Metazoa</taxon>
        <taxon>Spiralia</taxon>
        <taxon>Lophotrochozoa</taxon>
        <taxon>Mollusca</taxon>
        <taxon>Bivalvia</taxon>
        <taxon>Autobranchia</taxon>
        <taxon>Pteriomorphia</taxon>
        <taxon>Mytilida</taxon>
        <taxon>Mytiloidea</taxon>
        <taxon>Mytilidae</taxon>
        <taxon>Mytilinae</taxon>
        <taxon>Mytilus</taxon>
    </lineage>
</organism>
<dbReference type="InterPro" id="IPR005135">
    <property type="entry name" value="Endo/exonuclease/phosphatase"/>
</dbReference>
<evidence type="ECO:0000256" key="1">
    <source>
        <dbReference type="SAM" id="Coils"/>
    </source>
</evidence>
<evidence type="ECO:0000313" key="4">
    <source>
        <dbReference type="EMBL" id="CAC5374503.1"/>
    </source>
</evidence>
<dbReference type="Proteomes" id="UP000507470">
    <property type="component" value="Unassembled WGS sequence"/>
</dbReference>
<keyword evidence="1" id="KW-0175">Coiled coil</keyword>
<protein>
    <recommendedName>
        <fullName evidence="6">Reverse transcriptase domain-containing protein</fullName>
    </recommendedName>
</protein>
<reference evidence="4 5" key="1">
    <citation type="submission" date="2020-06" db="EMBL/GenBank/DDBJ databases">
        <authorList>
            <person name="Li R."/>
            <person name="Bekaert M."/>
        </authorList>
    </citation>
    <scope>NUCLEOTIDE SEQUENCE [LARGE SCALE GENOMIC DNA]</scope>
    <source>
        <strain evidence="5">wild</strain>
    </source>
</reference>